<proteinExistence type="predicted"/>
<dbReference type="AlphaFoldDB" id="A0A0J9CWJ0"/>
<gene>
    <name evidence="1" type="ORF">BV87_03855</name>
</gene>
<evidence type="ECO:0000313" key="1">
    <source>
        <dbReference type="EMBL" id="ATP17608.1"/>
    </source>
</evidence>
<protein>
    <recommendedName>
        <fullName evidence="3">Glycosyltransferase</fullName>
    </recommendedName>
</protein>
<accession>A0A0J9CWJ0</accession>
<organism evidence="1 2">
    <name type="scientific">Sphingobium yanoikuyae</name>
    <name type="common">Sphingomonas yanoikuyae</name>
    <dbReference type="NCBI Taxonomy" id="13690"/>
    <lineage>
        <taxon>Bacteria</taxon>
        <taxon>Pseudomonadati</taxon>
        <taxon>Pseudomonadota</taxon>
        <taxon>Alphaproteobacteria</taxon>
        <taxon>Sphingomonadales</taxon>
        <taxon>Sphingomonadaceae</taxon>
        <taxon>Sphingobium</taxon>
    </lineage>
</organism>
<dbReference type="EMBL" id="CP020925">
    <property type="protein sequence ID" value="ATP17608.1"/>
    <property type="molecule type" value="Genomic_DNA"/>
</dbReference>
<sequence length="99" mass="10866">MAMCSTVIAPLEMSAFNACKSRVKFLEAALSGCRLVASPIPDMQAIGSNHLTLADNSDDWYEALSAIPDASKRRELAIRNVDFLQENMKIDGLMKFGEL</sequence>
<evidence type="ECO:0000313" key="2">
    <source>
        <dbReference type="Proteomes" id="UP000037029"/>
    </source>
</evidence>
<reference evidence="1 2" key="1">
    <citation type="submission" date="2017-04" db="EMBL/GenBank/DDBJ databases">
        <title>Characterization, genome and methylation analysis of a phthalic acid esters degrading strain Sphingobium yanoikuyae SHJ.</title>
        <authorList>
            <person name="Feng L."/>
        </authorList>
    </citation>
    <scope>NUCLEOTIDE SEQUENCE [LARGE SCALE GENOMIC DNA]</scope>
    <source>
        <strain evidence="1 2">SHJ</strain>
    </source>
</reference>
<evidence type="ECO:0008006" key="3">
    <source>
        <dbReference type="Google" id="ProtNLM"/>
    </source>
</evidence>
<name>A0A0J9CWJ0_SPHYA</name>
<dbReference type="Proteomes" id="UP000037029">
    <property type="component" value="Chromosome"/>
</dbReference>